<sequence>MTSSVQALDGGLNNETRLLRGAGIFVGSGGLFYGLLVLPRVSSQAFLAAWWWTPISYLAVFSPAVLVAAAAWRYRFDVARRASVVFAFAYVAAAATWPLVHTGVTLPTDEGFWLVWIPGLPSLALSLFWRFVPFVYLVAAALLSQIVGTLARDPSVNTPFIPEVMFAFTYSALPCAACVMLVRVGRMLDETRQSALAVASATAAAQARRFERHRFDALTHDGVIATLLEASRSPNSAILADYARNTIDDLNYLHAGRPVSDTIGREGLIARVRAVISEIDDRVPLRVEHDASDVAEIPAEVATAMTAAVGEGLRNWKRHAGTADCEVVLALGDHGVQVEIIDNGIGFDPRAVPPHRLGLRASIIDRLSEVAGGRAEVISAPGQGCRVKLGWAPR</sequence>
<dbReference type="PANTHER" id="PTHR24421:SF61">
    <property type="entry name" value="OXYGEN SENSOR HISTIDINE KINASE NREB"/>
    <property type="match status" value="1"/>
</dbReference>
<gene>
    <name evidence="6" type="ordered locus">NOCYR_2882</name>
</gene>
<evidence type="ECO:0000259" key="5">
    <source>
        <dbReference type="Pfam" id="PF02518"/>
    </source>
</evidence>
<dbReference type="OrthoDB" id="144293at2"/>
<dbReference type="eggNOG" id="COG4585">
    <property type="taxonomic scope" value="Bacteria"/>
</dbReference>
<organism evidence="6 7">
    <name type="scientific">Nocardia cyriacigeorgica (strain GUH-2)</name>
    <dbReference type="NCBI Taxonomy" id="1127134"/>
    <lineage>
        <taxon>Bacteria</taxon>
        <taxon>Bacillati</taxon>
        <taxon>Actinomycetota</taxon>
        <taxon>Actinomycetes</taxon>
        <taxon>Mycobacteriales</taxon>
        <taxon>Nocardiaceae</taxon>
        <taxon>Nocardia</taxon>
    </lineage>
</organism>
<keyword evidence="7" id="KW-1185">Reference proteome</keyword>
<dbReference type="InterPro" id="IPR003594">
    <property type="entry name" value="HATPase_dom"/>
</dbReference>
<dbReference type="Proteomes" id="UP000008190">
    <property type="component" value="Chromosome"/>
</dbReference>
<dbReference type="EMBL" id="FO082843">
    <property type="protein sequence ID" value="CCF63651.1"/>
    <property type="molecule type" value="Genomic_DNA"/>
</dbReference>
<feature type="transmembrane region" description="Helical" evidence="4">
    <location>
        <begin position="164"/>
        <end position="184"/>
    </location>
</feature>
<dbReference type="GO" id="GO:0016301">
    <property type="term" value="F:kinase activity"/>
    <property type="evidence" value="ECO:0007669"/>
    <property type="project" value="UniProtKB-KW"/>
</dbReference>
<accession>H6R976</accession>
<dbReference type="PANTHER" id="PTHR24421">
    <property type="entry name" value="NITRATE/NITRITE SENSOR PROTEIN NARX-RELATED"/>
    <property type="match status" value="1"/>
</dbReference>
<feature type="transmembrane region" description="Helical" evidence="4">
    <location>
        <begin position="18"/>
        <end position="38"/>
    </location>
</feature>
<keyword evidence="2" id="KW-0418">Kinase</keyword>
<keyword evidence="1" id="KW-0808">Transferase</keyword>
<evidence type="ECO:0000256" key="3">
    <source>
        <dbReference type="ARBA" id="ARBA00023012"/>
    </source>
</evidence>
<dbReference type="SUPFAM" id="SSF55874">
    <property type="entry name" value="ATPase domain of HSP90 chaperone/DNA topoisomerase II/histidine kinase"/>
    <property type="match status" value="1"/>
</dbReference>
<keyword evidence="4" id="KW-0472">Membrane</keyword>
<protein>
    <recommendedName>
        <fullName evidence="5">Histidine kinase/HSP90-like ATPase domain-containing protein</fullName>
    </recommendedName>
</protein>
<keyword evidence="4" id="KW-1133">Transmembrane helix</keyword>
<feature type="transmembrane region" description="Helical" evidence="4">
    <location>
        <begin position="112"/>
        <end position="129"/>
    </location>
</feature>
<reference evidence="6 7" key="1">
    <citation type="journal article" date="2012" name="J. Bacteriol.">
        <title>Genome sequence of the human- and animal-pathogenic strain Nocardia cyriacigeorgica GUH-2.</title>
        <authorList>
            <person name="Zoropogui A."/>
            <person name="Pujic P."/>
            <person name="Normand P."/>
            <person name="Barbe V."/>
            <person name="Beaman B."/>
            <person name="Beaman L."/>
            <person name="Boiron P."/>
            <person name="Colinon C."/>
            <person name="Deredjian A."/>
            <person name="Graindorge A."/>
            <person name="Mangenot S."/>
            <person name="Nazaret S."/>
            <person name="Neto M."/>
            <person name="Petit S."/>
            <person name="Roche D."/>
            <person name="Vallenet D."/>
            <person name="Rodriguez-Nava V."/>
            <person name="Richard Y."/>
            <person name="Cournoyer B."/>
            <person name="Blaha D."/>
        </authorList>
    </citation>
    <scope>NUCLEOTIDE SEQUENCE [LARGE SCALE GENOMIC DNA]</scope>
    <source>
        <strain evidence="6 7">GUH-2</strain>
    </source>
</reference>
<feature type="transmembrane region" description="Helical" evidence="4">
    <location>
        <begin position="50"/>
        <end position="72"/>
    </location>
</feature>
<dbReference type="STRING" id="1127134.NOCYR_2882"/>
<evidence type="ECO:0000256" key="1">
    <source>
        <dbReference type="ARBA" id="ARBA00022679"/>
    </source>
</evidence>
<feature type="transmembrane region" description="Helical" evidence="4">
    <location>
        <begin position="134"/>
        <end position="152"/>
    </location>
</feature>
<dbReference type="KEGG" id="ncy:NOCYR_2882"/>
<evidence type="ECO:0000256" key="4">
    <source>
        <dbReference type="SAM" id="Phobius"/>
    </source>
</evidence>
<feature type="transmembrane region" description="Helical" evidence="4">
    <location>
        <begin position="84"/>
        <end position="100"/>
    </location>
</feature>
<keyword evidence="4" id="KW-0812">Transmembrane</keyword>
<dbReference type="AlphaFoldDB" id="H6R976"/>
<name>H6R976_NOCCG</name>
<keyword evidence="3" id="KW-0902">Two-component regulatory system</keyword>
<feature type="domain" description="Histidine kinase/HSP90-like ATPase" evidence="5">
    <location>
        <begin position="304"/>
        <end position="389"/>
    </location>
</feature>
<evidence type="ECO:0000313" key="7">
    <source>
        <dbReference type="Proteomes" id="UP000008190"/>
    </source>
</evidence>
<dbReference type="InterPro" id="IPR050482">
    <property type="entry name" value="Sensor_HK_TwoCompSys"/>
</dbReference>
<evidence type="ECO:0000256" key="2">
    <source>
        <dbReference type="ARBA" id="ARBA00022777"/>
    </source>
</evidence>
<dbReference type="GO" id="GO:0000160">
    <property type="term" value="P:phosphorelay signal transduction system"/>
    <property type="evidence" value="ECO:0007669"/>
    <property type="project" value="UniProtKB-KW"/>
</dbReference>
<proteinExistence type="predicted"/>
<dbReference type="HOGENOM" id="CLU_048261_1_0_11"/>
<dbReference type="Pfam" id="PF02518">
    <property type="entry name" value="HATPase_c"/>
    <property type="match status" value="1"/>
</dbReference>
<dbReference type="InterPro" id="IPR036890">
    <property type="entry name" value="HATPase_C_sf"/>
</dbReference>
<evidence type="ECO:0000313" key="6">
    <source>
        <dbReference type="EMBL" id="CCF63651.1"/>
    </source>
</evidence>
<dbReference type="Gene3D" id="3.30.565.10">
    <property type="entry name" value="Histidine kinase-like ATPase, C-terminal domain"/>
    <property type="match status" value="1"/>
</dbReference>